<dbReference type="Proteomes" id="UP001345963">
    <property type="component" value="Unassembled WGS sequence"/>
</dbReference>
<keyword evidence="3" id="KW-1185">Reference proteome</keyword>
<evidence type="ECO:0000313" key="2">
    <source>
        <dbReference type="EMBL" id="MED6259668.1"/>
    </source>
</evidence>
<proteinExistence type="predicted"/>
<protein>
    <submittedName>
        <fullName evidence="2">Uncharacterized protein</fullName>
    </submittedName>
</protein>
<organism evidence="2 3">
    <name type="scientific">Ataeniobius toweri</name>
    <dbReference type="NCBI Taxonomy" id="208326"/>
    <lineage>
        <taxon>Eukaryota</taxon>
        <taxon>Metazoa</taxon>
        <taxon>Chordata</taxon>
        <taxon>Craniata</taxon>
        <taxon>Vertebrata</taxon>
        <taxon>Euteleostomi</taxon>
        <taxon>Actinopterygii</taxon>
        <taxon>Neopterygii</taxon>
        <taxon>Teleostei</taxon>
        <taxon>Neoteleostei</taxon>
        <taxon>Acanthomorphata</taxon>
        <taxon>Ovalentaria</taxon>
        <taxon>Atherinomorphae</taxon>
        <taxon>Cyprinodontiformes</taxon>
        <taxon>Goodeidae</taxon>
        <taxon>Ataeniobius</taxon>
    </lineage>
</organism>
<name>A0ABU7C9V5_9TELE</name>
<feature type="region of interest" description="Disordered" evidence="1">
    <location>
        <begin position="1"/>
        <end position="74"/>
    </location>
</feature>
<accession>A0ABU7C9V5</accession>
<reference evidence="2 3" key="1">
    <citation type="submission" date="2021-07" db="EMBL/GenBank/DDBJ databases">
        <authorList>
            <person name="Palmer J.M."/>
        </authorList>
    </citation>
    <scope>NUCLEOTIDE SEQUENCE [LARGE SCALE GENOMIC DNA]</scope>
    <source>
        <strain evidence="2 3">AT_MEX2019</strain>
        <tissue evidence="2">Muscle</tissue>
    </source>
</reference>
<evidence type="ECO:0000313" key="3">
    <source>
        <dbReference type="Proteomes" id="UP001345963"/>
    </source>
</evidence>
<gene>
    <name evidence="2" type="ORF">ATANTOWER_027796</name>
</gene>
<evidence type="ECO:0000256" key="1">
    <source>
        <dbReference type="SAM" id="MobiDB-lite"/>
    </source>
</evidence>
<feature type="compositionally biased region" description="Low complexity" evidence="1">
    <location>
        <begin position="28"/>
        <end position="45"/>
    </location>
</feature>
<dbReference type="EMBL" id="JAHUTI010085531">
    <property type="protein sequence ID" value="MED6259668.1"/>
    <property type="molecule type" value="Genomic_DNA"/>
</dbReference>
<sequence length="74" mass="7589">MSQPPAQPGMQTGYPPQQNGAFGQVRTPQPGYAGPYPGQPNYGAPAPAPAPAPAAQKRLDPDTIPSPVSVQHTS</sequence>
<comment type="caution">
    <text evidence="2">The sequence shown here is derived from an EMBL/GenBank/DDBJ whole genome shotgun (WGS) entry which is preliminary data.</text>
</comment>